<feature type="transmembrane region" description="Helical" evidence="1">
    <location>
        <begin position="317"/>
        <end position="340"/>
    </location>
</feature>
<dbReference type="PANTHER" id="PTHR35342">
    <property type="entry name" value="TRICARBOXYLIC TRANSPORT PROTEIN"/>
    <property type="match status" value="1"/>
</dbReference>
<dbReference type="InterPro" id="IPR002823">
    <property type="entry name" value="DUF112_TM"/>
</dbReference>
<feature type="transmembrane region" description="Helical" evidence="1">
    <location>
        <begin position="200"/>
        <end position="221"/>
    </location>
</feature>
<feature type="domain" description="DUF112" evidence="2">
    <location>
        <begin position="17"/>
        <end position="434"/>
    </location>
</feature>
<name>A0A369W8H2_9HYPH</name>
<accession>A0A369W8H2</accession>
<dbReference type="Pfam" id="PF01970">
    <property type="entry name" value="TctA"/>
    <property type="match status" value="1"/>
</dbReference>
<feature type="transmembrane region" description="Helical" evidence="1">
    <location>
        <begin position="20"/>
        <end position="45"/>
    </location>
</feature>
<reference evidence="4" key="1">
    <citation type="submission" date="2018-07" db="EMBL/GenBank/DDBJ databases">
        <authorList>
            <person name="Liu B.-T."/>
            <person name="Du Z."/>
        </authorList>
    </citation>
    <scope>NUCLEOTIDE SEQUENCE [LARGE SCALE GENOMIC DNA]</scope>
    <source>
        <strain evidence="4">XYN52</strain>
    </source>
</reference>
<protein>
    <recommendedName>
        <fullName evidence="2">DUF112 domain-containing protein</fullName>
    </recommendedName>
</protein>
<comment type="caution">
    <text evidence="3">The sequence shown here is derived from an EMBL/GenBank/DDBJ whole genome shotgun (WGS) entry which is preliminary data.</text>
</comment>
<evidence type="ECO:0000313" key="4">
    <source>
        <dbReference type="Proteomes" id="UP000253759"/>
    </source>
</evidence>
<organism evidence="3 4">
    <name type="scientific">Pelagibacterium lacus</name>
    <dbReference type="NCBI Taxonomy" id="2282655"/>
    <lineage>
        <taxon>Bacteria</taxon>
        <taxon>Pseudomonadati</taxon>
        <taxon>Pseudomonadota</taxon>
        <taxon>Alphaproteobacteria</taxon>
        <taxon>Hyphomicrobiales</taxon>
        <taxon>Devosiaceae</taxon>
        <taxon>Pelagibacterium</taxon>
    </lineage>
</organism>
<proteinExistence type="predicted"/>
<feature type="transmembrane region" description="Helical" evidence="1">
    <location>
        <begin position="582"/>
        <end position="608"/>
    </location>
</feature>
<keyword evidence="1" id="KW-0472">Membrane</keyword>
<dbReference type="PANTHER" id="PTHR35342:SF5">
    <property type="entry name" value="TRICARBOXYLIC TRANSPORT PROTEIN"/>
    <property type="match status" value="1"/>
</dbReference>
<keyword evidence="1" id="KW-1133">Transmembrane helix</keyword>
<feature type="transmembrane region" description="Helical" evidence="1">
    <location>
        <begin position="74"/>
        <end position="94"/>
    </location>
</feature>
<sequence length="655" mass="68305">MDIILLALAEMTEPFRLLMLVTGTITGLIVGVVPGIGGIFGLALFVPLTYQLDPYAAFALLLGMSSVTTTSDTIPAVLLGVPGTVGAVATVVDGHPMARRGEAARAFGAAYSASLIGGVAGALLLAISIPFMRPLMLHMQTPDFFAVSAFGLSVVGMLAGSQPLKGLAAAMLGLLLAFVGIDANAGIHRWTFGQIYLWEGIPLVVLFLGLFGLPELAGLLARGSIQEKAELPTYAGMWRGIRDTLGSFWLVIRCSWIGTILGAIPGVGIAAIDWISYGHAAQNPGEGPPFGQGNVRGVIAPESANNAKEGGALIPTLAFGVPGSAPMALLLGAFMIHGLVPGPDMLSVHAPLTVSMVFTIAAANILGAVICLFFTRPLARLANVPAGLIVPLVVVFMIIGAFQNNMDVLDLLMLGGVGALGMAMKELNWPRSAFALGFVLAPMLERNFFLTYQIHGWGWLTRPLVLALFAMAAIGFGRRAVTWYRTRGRQRQLPAPLPDLVFSGLLLALAVAAFVSAGAFPFDARMFPMISAGILAALALAIFLQAAARWRDRGTSTTAAALTGEGEWAPVGEFALKASVRLALLAGAASALLLLVGHIAAAFVFVLGSTLMLGAASWRTALASAMGAALFVYAVFDLMVSRAWPAPLLKQALGL</sequence>
<feature type="transmembrane region" description="Helical" evidence="1">
    <location>
        <begin position="352"/>
        <end position="374"/>
    </location>
</feature>
<dbReference type="OrthoDB" id="7912266at2"/>
<evidence type="ECO:0000313" key="3">
    <source>
        <dbReference type="EMBL" id="RDE10135.1"/>
    </source>
</evidence>
<feature type="transmembrane region" description="Helical" evidence="1">
    <location>
        <begin position="381"/>
        <end position="402"/>
    </location>
</feature>
<gene>
    <name evidence="3" type="ORF">DVH29_01700</name>
</gene>
<feature type="transmembrane region" description="Helical" evidence="1">
    <location>
        <begin position="456"/>
        <end position="476"/>
    </location>
</feature>
<feature type="transmembrane region" description="Helical" evidence="1">
    <location>
        <begin position="497"/>
        <end position="520"/>
    </location>
</feature>
<feature type="transmembrane region" description="Helical" evidence="1">
    <location>
        <begin position="620"/>
        <end position="640"/>
    </location>
</feature>
<evidence type="ECO:0000256" key="1">
    <source>
        <dbReference type="SAM" id="Phobius"/>
    </source>
</evidence>
<keyword evidence="1" id="KW-0812">Transmembrane</keyword>
<dbReference type="Proteomes" id="UP000253759">
    <property type="component" value="Unassembled WGS sequence"/>
</dbReference>
<evidence type="ECO:0000259" key="2">
    <source>
        <dbReference type="Pfam" id="PF01970"/>
    </source>
</evidence>
<dbReference type="AlphaFoldDB" id="A0A369W8H2"/>
<dbReference type="EMBL" id="QQNH01000002">
    <property type="protein sequence ID" value="RDE10135.1"/>
    <property type="molecule type" value="Genomic_DNA"/>
</dbReference>
<keyword evidence="4" id="KW-1185">Reference proteome</keyword>
<dbReference type="RefSeq" id="WP_114644432.1">
    <property type="nucleotide sequence ID" value="NZ_QQNH01000002.1"/>
</dbReference>
<feature type="transmembrane region" description="Helical" evidence="1">
    <location>
        <begin position="526"/>
        <end position="544"/>
    </location>
</feature>
<feature type="transmembrane region" description="Helical" evidence="1">
    <location>
        <begin position="167"/>
        <end position="188"/>
    </location>
</feature>
<feature type="transmembrane region" description="Helical" evidence="1">
    <location>
        <begin position="106"/>
        <end position="132"/>
    </location>
</feature>